<feature type="domain" description="HTH luxR-type" evidence="4">
    <location>
        <begin position="299"/>
        <end position="362"/>
    </location>
</feature>
<keyword evidence="2" id="KW-0238">DNA-binding</keyword>
<protein>
    <recommendedName>
        <fullName evidence="4">HTH luxR-type domain-containing protein</fullName>
    </recommendedName>
</protein>
<dbReference type="PROSITE" id="PS50043">
    <property type="entry name" value="HTH_LUXR_2"/>
    <property type="match status" value="1"/>
</dbReference>
<keyword evidence="3" id="KW-0804">Transcription</keyword>
<evidence type="ECO:0000313" key="5">
    <source>
        <dbReference type="EMBL" id="MXO47606.1"/>
    </source>
</evidence>
<evidence type="ECO:0000256" key="2">
    <source>
        <dbReference type="ARBA" id="ARBA00023125"/>
    </source>
</evidence>
<evidence type="ECO:0000313" key="6">
    <source>
        <dbReference type="Proteomes" id="UP000448199"/>
    </source>
</evidence>
<dbReference type="AlphaFoldDB" id="A0A844XQ25"/>
<dbReference type="CDD" id="cd06170">
    <property type="entry name" value="LuxR_C_like"/>
    <property type="match status" value="1"/>
</dbReference>
<dbReference type="GO" id="GO:0003677">
    <property type="term" value="F:DNA binding"/>
    <property type="evidence" value="ECO:0007669"/>
    <property type="project" value="UniProtKB-KW"/>
</dbReference>
<dbReference type="EMBL" id="WTYC01000002">
    <property type="protein sequence ID" value="MXO47606.1"/>
    <property type="molecule type" value="Genomic_DNA"/>
</dbReference>
<dbReference type="Gene3D" id="1.10.10.10">
    <property type="entry name" value="Winged helix-like DNA-binding domain superfamily/Winged helix DNA-binding domain"/>
    <property type="match status" value="1"/>
</dbReference>
<dbReference type="GO" id="GO:0006355">
    <property type="term" value="P:regulation of DNA-templated transcription"/>
    <property type="evidence" value="ECO:0007669"/>
    <property type="project" value="InterPro"/>
</dbReference>
<evidence type="ECO:0000256" key="3">
    <source>
        <dbReference type="ARBA" id="ARBA00023163"/>
    </source>
</evidence>
<dbReference type="PRINTS" id="PR00038">
    <property type="entry name" value="HTHLUXR"/>
</dbReference>
<proteinExistence type="predicted"/>
<comment type="caution">
    <text evidence="5">The sequence shown here is derived from an EMBL/GenBank/DDBJ whole genome shotgun (WGS) entry which is preliminary data.</text>
</comment>
<name>A0A844XQ25_9SPHN</name>
<sequence>MMSIDEGIAAFIGRIYENAFDADAWDACARELMQLTSAHFLFFSSIDALNPGFNFLRPYGPDDAAMDNGVQEYTRDGYYLDDPTLHFALSNPNARYCSSDDVIPMDGYLASPYIKWTKSRFGSTHWLVGFSKENDGISFAASLHAHHSVGRLPERDERLFKILFEHMERALRLAARPPSLVSFNEAIFYVDRAGKVLEMSPAGEAILAENDGLALVSGLLEAATLTDTLRLERAIRSAIDALMTGGSGGAVRLPRPSGCRDLLLVVSPFPRSLSLSAAFEPAAIIRIKQAARSCAAMSAHQELFGLTARETELAGMLLLGHSLESIASCLEISLNTVRVHLHAIFRKTGTNRQSDLVRMLIT</sequence>
<dbReference type="SUPFAM" id="SSF46894">
    <property type="entry name" value="C-terminal effector domain of the bipartite response regulators"/>
    <property type="match status" value="1"/>
</dbReference>
<dbReference type="PANTHER" id="PTHR44688:SF16">
    <property type="entry name" value="DNA-BINDING TRANSCRIPTIONAL ACTIVATOR DEVR_DOSR"/>
    <property type="match status" value="1"/>
</dbReference>
<dbReference type="InterPro" id="IPR016032">
    <property type="entry name" value="Sig_transdc_resp-reg_C-effctor"/>
</dbReference>
<keyword evidence="1" id="KW-0805">Transcription regulation</keyword>
<organism evidence="5 6">
    <name type="scientific">Qipengyuania vulgaris</name>
    <dbReference type="NCBI Taxonomy" id="291985"/>
    <lineage>
        <taxon>Bacteria</taxon>
        <taxon>Pseudomonadati</taxon>
        <taxon>Pseudomonadota</taxon>
        <taxon>Alphaproteobacteria</taxon>
        <taxon>Sphingomonadales</taxon>
        <taxon>Erythrobacteraceae</taxon>
        <taxon>Qipengyuania</taxon>
    </lineage>
</organism>
<accession>A0A844XQ25</accession>
<dbReference type="Pfam" id="PF00196">
    <property type="entry name" value="GerE"/>
    <property type="match status" value="1"/>
</dbReference>
<dbReference type="SMART" id="SM00421">
    <property type="entry name" value="HTH_LUXR"/>
    <property type="match status" value="1"/>
</dbReference>
<dbReference type="InterPro" id="IPR036388">
    <property type="entry name" value="WH-like_DNA-bd_sf"/>
</dbReference>
<gene>
    <name evidence="5" type="ORF">GRI69_04975</name>
</gene>
<keyword evidence="6" id="KW-1185">Reference proteome</keyword>
<dbReference type="Proteomes" id="UP000448199">
    <property type="component" value="Unassembled WGS sequence"/>
</dbReference>
<dbReference type="RefSeq" id="WP_160727167.1">
    <property type="nucleotide sequence ID" value="NZ_WTYC01000002.1"/>
</dbReference>
<evidence type="ECO:0000256" key="1">
    <source>
        <dbReference type="ARBA" id="ARBA00023015"/>
    </source>
</evidence>
<reference evidence="5 6" key="1">
    <citation type="submission" date="2019-12" db="EMBL/GenBank/DDBJ databases">
        <title>Genomic-based taxomic classification of the family Erythrobacteraceae.</title>
        <authorList>
            <person name="Xu L."/>
        </authorList>
    </citation>
    <scope>NUCLEOTIDE SEQUENCE [LARGE SCALE GENOMIC DNA]</scope>
    <source>
        <strain evidence="5 6">DSM 17792</strain>
    </source>
</reference>
<dbReference type="InterPro" id="IPR000792">
    <property type="entry name" value="Tscrpt_reg_LuxR_C"/>
</dbReference>
<dbReference type="OrthoDB" id="7425190at2"/>
<evidence type="ECO:0000259" key="4">
    <source>
        <dbReference type="PROSITE" id="PS50043"/>
    </source>
</evidence>
<dbReference type="PANTHER" id="PTHR44688">
    <property type="entry name" value="DNA-BINDING TRANSCRIPTIONAL ACTIVATOR DEVR_DOSR"/>
    <property type="match status" value="1"/>
</dbReference>